<evidence type="ECO:0008006" key="3">
    <source>
        <dbReference type="Google" id="ProtNLM"/>
    </source>
</evidence>
<dbReference type="Proteomes" id="UP000218022">
    <property type="component" value="Unassembled WGS sequence"/>
</dbReference>
<dbReference type="Gene3D" id="1.25.40.10">
    <property type="entry name" value="Tetratricopeptide repeat domain"/>
    <property type="match status" value="1"/>
</dbReference>
<dbReference type="InterPro" id="IPR011990">
    <property type="entry name" value="TPR-like_helical_dom_sf"/>
</dbReference>
<dbReference type="PANTHER" id="PTHR43628:SF1">
    <property type="entry name" value="CHITIN SYNTHASE REGULATORY FACTOR 2-RELATED"/>
    <property type="match status" value="1"/>
</dbReference>
<dbReference type="InterPro" id="IPR052945">
    <property type="entry name" value="Mitotic_Regulator"/>
</dbReference>
<dbReference type="EMBL" id="MTZV01000006">
    <property type="protein sequence ID" value="PCE22654.1"/>
    <property type="molecule type" value="Genomic_DNA"/>
</dbReference>
<dbReference type="InterPro" id="IPR006597">
    <property type="entry name" value="Sel1-like"/>
</dbReference>
<dbReference type="SMART" id="SM00671">
    <property type="entry name" value="SEL1"/>
    <property type="match status" value="2"/>
</dbReference>
<comment type="caution">
    <text evidence="1">The sequence shown here is derived from an EMBL/GenBank/DDBJ whole genome shotgun (WGS) entry which is preliminary data.</text>
</comment>
<evidence type="ECO:0000313" key="1">
    <source>
        <dbReference type="EMBL" id="PCE22654.1"/>
    </source>
</evidence>
<dbReference type="AlphaFoldDB" id="A0A2A4EQT9"/>
<evidence type="ECO:0000313" key="2">
    <source>
        <dbReference type="Proteomes" id="UP000218022"/>
    </source>
</evidence>
<organism evidence="1 2">
    <name type="scientific">Paraburkholderia acidicola</name>
    <dbReference type="NCBI Taxonomy" id="1912599"/>
    <lineage>
        <taxon>Bacteria</taxon>
        <taxon>Pseudomonadati</taxon>
        <taxon>Pseudomonadota</taxon>
        <taxon>Betaproteobacteria</taxon>
        <taxon>Burkholderiales</taxon>
        <taxon>Burkholderiaceae</taxon>
        <taxon>Paraburkholderia</taxon>
    </lineage>
</organism>
<name>A0A2A4EQT9_9BURK</name>
<dbReference type="Pfam" id="PF08238">
    <property type="entry name" value="Sel1"/>
    <property type="match status" value="2"/>
</dbReference>
<accession>A0A2A4EQT9</accession>
<protein>
    <recommendedName>
        <fullName evidence="3">Sel1 repeat-containing protein</fullName>
    </recommendedName>
</protein>
<proteinExistence type="predicted"/>
<dbReference type="SUPFAM" id="SSF81901">
    <property type="entry name" value="HCP-like"/>
    <property type="match status" value="1"/>
</dbReference>
<gene>
    <name evidence="1" type="ORF">BWP39_23530</name>
</gene>
<sequence>MHKNVGRVFVWAMLVFSIGAYNLCQAKESSTHSCASDAKLLRSIGTSQDVETMISLRSDANTPGSDPFSLGVADFRGKNGRRDPTRALHHFETAAARGDVEATFITGYMYARGDGVTPNYCKAEYWYCAAGAQGIEEAKYALRARCSRFGFGSVSR</sequence>
<reference evidence="1 2" key="1">
    <citation type="submission" date="2017-01" db="EMBL/GenBank/DDBJ databases">
        <title>Whole-Genome Shotgun Sequencing of Two beta-Proteobacterial Species in Search of the Bulgecin Biosynthetic Cluster.</title>
        <authorList>
            <person name="Horsman M.E."/>
            <person name="Marous D.R."/>
            <person name="Li R."/>
            <person name="Oliver R.A."/>
            <person name="Byun B."/>
            <person name="Emrich S.J."/>
            <person name="Boggess B."/>
            <person name="Townsend C.A."/>
            <person name="Mobashery S."/>
        </authorList>
    </citation>
    <scope>NUCLEOTIDE SEQUENCE [LARGE SCALE GENOMIC DNA]</scope>
    <source>
        <strain evidence="1 2">ATCC 31363</strain>
    </source>
</reference>
<dbReference type="PANTHER" id="PTHR43628">
    <property type="entry name" value="ACTIVATOR OF C KINASE PROTEIN 1-RELATED"/>
    <property type="match status" value="1"/>
</dbReference>